<keyword evidence="4" id="KW-0133">Cell shape</keyword>
<accession>A0ABN6H7M3</accession>
<evidence type="ECO:0000259" key="8">
    <source>
        <dbReference type="Pfam" id="PF03734"/>
    </source>
</evidence>
<dbReference type="Pfam" id="PF03734">
    <property type="entry name" value="YkuD"/>
    <property type="match status" value="1"/>
</dbReference>
<dbReference type="CDD" id="cd16913">
    <property type="entry name" value="YkuD_like"/>
    <property type="match status" value="1"/>
</dbReference>
<evidence type="ECO:0000256" key="3">
    <source>
        <dbReference type="ARBA" id="ARBA00022679"/>
    </source>
</evidence>
<comment type="similarity">
    <text evidence="2">Belongs to the YkuD family.</text>
</comment>
<dbReference type="SUPFAM" id="SSF141523">
    <property type="entry name" value="L,D-transpeptidase catalytic domain-like"/>
    <property type="match status" value="1"/>
</dbReference>
<evidence type="ECO:0000256" key="7">
    <source>
        <dbReference type="SAM" id="SignalP"/>
    </source>
</evidence>
<feature type="signal peptide" evidence="7">
    <location>
        <begin position="1"/>
        <end position="18"/>
    </location>
</feature>
<evidence type="ECO:0000256" key="4">
    <source>
        <dbReference type="ARBA" id="ARBA00022960"/>
    </source>
</evidence>
<evidence type="ECO:0000256" key="1">
    <source>
        <dbReference type="ARBA" id="ARBA00004752"/>
    </source>
</evidence>
<dbReference type="Proteomes" id="UP001374893">
    <property type="component" value="Chromosome"/>
</dbReference>
<evidence type="ECO:0000256" key="5">
    <source>
        <dbReference type="ARBA" id="ARBA00022984"/>
    </source>
</evidence>
<dbReference type="PROSITE" id="PS51257">
    <property type="entry name" value="PROKAR_LIPOPROTEIN"/>
    <property type="match status" value="1"/>
</dbReference>
<comment type="pathway">
    <text evidence="1">Cell wall biogenesis; peptidoglycan biosynthesis.</text>
</comment>
<organism evidence="9 10">
    <name type="scientific">Haloferula helveola</name>
    <dbReference type="NCBI Taxonomy" id="490095"/>
    <lineage>
        <taxon>Bacteria</taxon>
        <taxon>Pseudomonadati</taxon>
        <taxon>Verrucomicrobiota</taxon>
        <taxon>Verrucomicrobiia</taxon>
        <taxon>Verrucomicrobiales</taxon>
        <taxon>Verrucomicrobiaceae</taxon>
        <taxon>Haloferula</taxon>
    </lineage>
</organism>
<dbReference type="RefSeq" id="WP_338686331.1">
    <property type="nucleotide sequence ID" value="NZ_AP024702.1"/>
</dbReference>
<keyword evidence="6" id="KW-0961">Cell wall biogenesis/degradation</keyword>
<evidence type="ECO:0000256" key="2">
    <source>
        <dbReference type="ARBA" id="ARBA00005992"/>
    </source>
</evidence>
<dbReference type="InterPro" id="IPR005490">
    <property type="entry name" value="LD_TPept_cat_dom"/>
</dbReference>
<protein>
    <recommendedName>
        <fullName evidence="8">L,D-TPase catalytic domain-containing protein</fullName>
    </recommendedName>
</protein>
<evidence type="ECO:0000256" key="6">
    <source>
        <dbReference type="ARBA" id="ARBA00023316"/>
    </source>
</evidence>
<gene>
    <name evidence="9" type="ORF">HAHE_35540</name>
</gene>
<feature type="chain" id="PRO_5045115200" description="L,D-TPase catalytic domain-containing protein" evidence="7">
    <location>
        <begin position="19"/>
        <end position="236"/>
    </location>
</feature>
<keyword evidence="7" id="KW-0732">Signal</keyword>
<name>A0ABN6H7M3_9BACT</name>
<keyword evidence="3" id="KW-0808">Transferase</keyword>
<keyword evidence="10" id="KW-1185">Reference proteome</keyword>
<evidence type="ECO:0000313" key="10">
    <source>
        <dbReference type="Proteomes" id="UP001374893"/>
    </source>
</evidence>
<keyword evidence="5" id="KW-0573">Peptidoglycan synthesis</keyword>
<dbReference type="EMBL" id="AP024702">
    <property type="protein sequence ID" value="BCX49646.1"/>
    <property type="molecule type" value="Genomic_DNA"/>
</dbReference>
<evidence type="ECO:0000313" key="9">
    <source>
        <dbReference type="EMBL" id="BCX49646.1"/>
    </source>
</evidence>
<proteinExistence type="inferred from homology"/>
<sequence length="236" mass="25416">MNLRPFIPLFVLAVASCAAGTGPTNRQLIEAGIQAQREAGHPGYDPAHVFIVDPASQRMHVLDRKTGAVAVSVRCGTGRNGLGFGDSQTPPGFFTMGGVRIARNADTSIQTGDSKKGVSGVYAEMLYPPSHPDPKLRGRVPNGVVIHSYNPEASAMLRERREKRLIGRRPCTTGCPVPSIDEVHKLVPYLRAGAGSFDPDARPNGDLRNLIARGAVKEYSTPRLGTPIFILSRPER</sequence>
<reference evidence="9 10" key="1">
    <citation type="submission" date="2021-06" db="EMBL/GenBank/DDBJ databases">
        <title>Complete genome of Haloferula helveola possessing various polysaccharide degrading enzymes.</title>
        <authorList>
            <person name="Takami H."/>
            <person name="Huang C."/>
            <person name="Hamasaki K."/>
        </authorList>
    </citation>
    <scope>NUCLEOTIDE SEQUENCE [LARGE SCALE GENOMIC DNA]</scope>
    <source>
        <strain evidence="9 10">CN-1</strain>
    </source>
</reference>
<dbReference type="InterPro" id="IPR038063">
    <property type="entry name" value="Transpep_catalytic_dom"/>
</dbReference>
<feature type="domain" description="L,D-TPase catalytic" evidence="8">
    <location>
        <begin position="49"/>
        <end position="191"/>
    </location>
</feature>